<dbReference type="NCBIfam" id="NF006799">
    <property type="entry name" value="PRK09302.1"/>
    <property type="match status" value="1"/>
</dbReference>
<evidence type="ECO:0000313" key="10">
    <source>
        <dbReference type="Proteomes" id="UP000190135"/>
    </source>
</evidence>
<dbReference type="EMBL" id="FUXL01000017">
    <property type="protein sequence ID" value="SKA34443.1"/>
    <property type="molecule type" value="Genomic_DNA"/>
</dbReference>
<dbReference type="PROSITE" id="PS51146">
    <property type="entry name" value="KAIC"/>
    <property type="match status" value="2"/>
</dbReference>
<dbReference type="SUPFAM" id="SSF52540">
    <property type="entry name" value="P-loop containing nucleoside triphosphate hydrolases"/>
    <property type="match status" value="2"/>
</dbReference>
<evidence type="ECO:0000256" key="5">
    <source>
        <dbReference type="ARBA" id="ARBA00022777"/>
    </source>
</evidence>
<dbReference type="STRING" id="1365950.SAMN05428963_11734"/>
<dbReference type="PRINTS" id="PR01874">
    <property type="entry name" value="DNAREPAIRADA"/>
</dbReference>
<evidence type="ECO:0000256" key="4">
    <source>
        <dbReference type="ARBA" id="ARBA00022737"/>
    </source>
</evidence>
<dbReference type="Proteomes" id="UP000190135">
    <property type="component" value="Unassembled WGS sequence"/>
</dbReference>
<dbReference type="Pfam" id="PF06745">
    <property type="entry name" value="ATPase"/>
    <property type="match status" value="2"/>
</dbReference>
<keyword evidence="4" id="KW-0677">Repeat</keyword>
<protein>
    <recommendedName>
        <fullName evidence="1">non-specific serine/threonine protein kinase</fullName>
        <ecNumber evidence="1">2.7.11.1</ecNumber>
    </recommendedName>
</protein>
<dbReference type="InterPro" id="IPR027417">
    <property type="entry name" value="P-loop_NTPase"/>
</dbReference>
<evidence type="ECO:0000256" key="3">
    <source>
        <dbReference type="ARBA" id="ARBA00022679"/>
    </source>
</evidence>
<dbReference type="InterPro" id="IPR047221">
    <property type="entry name" value="KaiC_N"/>
</dbReference>
<keyword evidence="5" id="KW-0418">Kinase</keyword>
<feature type="domain" description="KaiC" evidence="8">
    <location>
        <begin position="248"/>
        <end position="480"/>
    </location>
</feature>
<dbReference type="CDD" id="cd19485">
    <property type="entry name" value="KaiC-N"/>
    <property type="match status" value="1"/>
</dbReference>
<feature type="domain" description="KaiC" evidence="8">
    <location>
        <begin position="8"/>
        <end position="247"/>
    </location>
</feature>
<dbReference type="InterPro" id="IPR010624">
    <property type="entry name" value="KaiC_dom"/>
</dbReference>
<feature type="coiled-coil region" evidence="7">
    <location>
        <begin position="497"/>
        <end position="533"/>
    </location>
</feature>
<dbReference type="Gene3D" id="3.40.50.300">
    <property type="entry name" value="P-loop containing nucleotide triphosphate hydrolases"/>
    <property type="match status" value="2"/>
</dbReference>
<reference evidence="9 10" key="1">
    <citation type="submission" date="2017-02" db="EMBL/GenBank/DDBJ databases">
        <authorList>
            <person name="Peterson S.W."/>
        </authorList>
    </citation>
    <scope>NUCLEOTIDE SEQUENCE [LARGE SCALE GENOMIC DNA]</scope>
    <source>
        <strain evidence="9 10">USBA 369</strain>
    </source>
</reference>
<dbReference type="PANTHER" id="PTHR42926:SF1">
    <property type="entry name" value="CIRCADIAN CLOCK OSCILLATOR PROTEIN KAIC 1"/>
    <property type="match status" value="1"/>
</dbReference>
<gene>
    <name evidence="9" type="ORF">SAMN05428963_11734</name>
</gene>
<dbReference type="GO" id="GO:0016787">
    <property type="term" value="F:hydrolase activity"/>
    <property type="evidence" value="ECO:0007669"/>
    <property type="project" value="UniProtKB-KW"/>
</dbReference>
<keyword evidence="10" id="KW-1185">Reference proteome</keyword>
<keyword evidence="7" id="KW-0175">Coiled coil</keyword>
<proteinExistence type="predicted"/>
<accession>A0A1T4T1X6</accession>
<evidence type="ECO:0000256" key="6">
    <source>
        <dbReference type="ARBA" id="ARBA00022801"/>
    </source>
</evidence>
<sequence>MDSPLGIAKSPTGIEGFDDLTLGGVPSGRPTLVCGSAGCGKTLFATTFLVHGARDYGEPGVFVTFEERPVDIVANVASLGFDVSGLIDRDLLAMEHIAIDPSEMAEIGDFDLEGIFLRLELAIDAIGAKRVVLDTIESLFSAFTNQGVLRAEIRRLFDWLKDKGMTTVITAERGDGTLTRQGLEEYVSDCVILLDHRVHNQISTRRMRIVKYRGTAHGTNEYPFLIDRDGFSVLPVSSLGLDHKVFEERVPSGVADLDAMLVGGGFHRGSSILVSGVAGSGKSSLSASFVHAAAARGERAIYFSFEEAPGQIVRNMSSIGLDFKPYVDSGLIRFISARPTFYSLEMHLALMLREVQKFDPQLVVLDPISAFMESGGQLEVQSMLLRMVDFLKTRGVSSMFTHLMHGQESGMATDVGLSSLMDGWILMLNREANGEFNRELYLLKARGMAHSNQVREFVMSSSGIRLLPPYLGETGALTGSARRFEEAKTRRAEVARLADVERNKAMIETRRRKAKAQIEALQAELDADDLELDMVSKAATEYLRQAATDAHEMDVSRSGGDRSRLK</sequence>
<evidence type="ECO:0000256" key="7">
    <source>
        <dbReference type="SAM" id="Coils"/>
    </source>
</evidence>
<dbReference type="RefSeq" id="WP_078709945.1">
    <property type="nucleotide sequence ID" value="NZ_FUXL01000017.1"/>
</dbReference>
<dbReference type="GO" id="GO:0005524">
    <property type="term" value="F:ATP binding"/>
    <property type="evidence" value="ECO:0007669"/>
    <property type="project" value="InterPro"/>
</dbReference>
<dbReference type="GO" id="GO:0004674">
    <property type="term" value="F:protein serine/threonine kinase activity"/>
    <property type="evidence" value="ECO:0007669"/>
    <property type="project" value="UniProtKB-EC"/>
</dbReference>
<dbReference type="InterPro" id="IPR030665">
    <property type="entry name" value="KaiC"/>
</dbReference>
<keyword evidence="3" id="KW-0808">Transferase</keyword>
<organism evidence="9 10">
    <name type="scientific">Consotaella salsifontis</name>
    <dbReference type="NCBI Taxonomy" id="1365950"/>
    <lineage>
        <taxon>Bacteria</taxon>
        <taxon>Pseudomonadati</taxon>
        <taxon>Pseudomonadota</taxon>
        <taxon>Alphaproteobacteria</taxon>
        <taxon>Hyphomicrobiales</taxon>
        <taxon>Aurantimonadaceae</taxon>
        <taxon>Consotaella</taxon>
    </lineage>
</organism>
<dbReference type="InterPro" id="IPR003593">
    <property type="entry name" value="AAA+_ATPase"/>
</dbReference>
<dbReference type="EC" id="2.7.11.1" evidence="1"/>
<evidence type="ECO:0000259" key="8">
    <source>
        <dbReference type="PROSITE" id="PS51146"/>
    </source>
</evidence>
<evidence type="ECO:0000256" key="2">
    <source>
        <dbReference type="ARBA" id="ARBA00022553"/>
    </source>
</evidence>
<dbReference type="PIRSF" id="PIRSF039117">
    <property type="entry name" value="KaiC"/>
    <property type="match status" value="1"/>
</dbReference>
<dbReference type="SMART" id="SM00382">
    <property type="entry name" value="AAA"/>
    <property type="match status" value="2"/>
</dbReference>
<evidence type="ECO:0000256" key="1">
    <source>
        <dbReference type="ARBA" id="ARBA00012513"/>
    </source>
</evidence>
<dbReference type="AlphaFoldDB" id="A0A1T4T1X6"/>
<name>A0A1T4T1X6_9HYPH</name>
<dbReference type="OrthoDB" id="9787927at2"/>
<keyword evidence="2" id="KW-0597">Phosphoprotein</keyword>
<dbReference type="InterPro" id="IPR051347">
    <property type="entry name" value="Circadian_clock_KaiC-rel"/>
</dbReference>
<dbReference type="PANTHER" id="PTHR42926">
    <property type="match status" value="1"/>
</dbReference>
<dbReference type="InterPro" id="IPR014774">
    <property type="entry name" value="KaiC-like_dom"/>
</dbReference>
<keyword evidence="6" id="KW-0378">Hydrolase</keyword>
<evidence type="ECO:0000313" key="9">
    <source>
        <dbReference type="EMBL" id="SKA34443.1"/>
    </source>
</evidence>